<comment type="caution">
    <text evidence="3">The sequence shown here is derived from an EMBL/GenBank/DDBJ whole genome shotgun (WGS) entry which is preliminary data.</text>
</comment>
<reference evidence="3" key="1">
    <citation type="journal article" date="2020" name="bioRxiv">
        <title>Comparative genomics of Chlamydomonas.</title>
        <authorList>
            <person name="Craig R.J."/>
            <person name="Hasan A.R."/>
            <person name="Ness R.W."/>
            <person name="Keightley P.D."/>
        </authorList>
    </citation>
    <scope>NUCLEOTIDE SEQUENCE</scope>
    <source>
        <strain evidence="3">CCAP 11/70</strain>
    </source>
</reference>
<protein>
    <submittedName>
        <fullName evidence="3">Uncharacterized protein</fullName>
    </submittedName>
</protein>
<dbReference type="OrthoDB" id="532937at2759"/>
<evidence type="ECO:0000313" key="3">
    <source>
        <dbReference type="EMBL" id="KAG2498931.1"/>
    </source>
</evidence>
<name>A0A835YAB1_9CHLO</name>
<gene>
    <name evidence="3" type="ORF">HYH03_003121</name>
</gene>
<feature type="coiled-coil region" evidence="1">
    <location>
        <begin position="16"/>
        <end position="50"/>
    </location>
</feature>
<dbReference type="EMBL" id="JAEHOE010000008">
    <property type="protein sequence ID" value="KAG2498931.1"/>
    <property type="molecule type" value="Genomic_DNA"/>
</dbReference>
<dbReference type="Proteomes" id="UP000612055">
    <property type="component" value="Unassembled WGS sequence"/>
</dbReference>
<proteinExistence type="predicted"/>
<feature type="region of interest" description="Disordered" evidence="2">
    <location>
        <begin position="119"/>
        <end position="147"/>
    </location>
</feature>
<evidence type="ECO:0000256" key="1">
    <source>
        <dbReference type="SAM" id="Coils"/>
    </source>
</evidence>
<evidence type="ECO:0000256" key="2">
    <source>
        <dbReference type="SAM" id="MobiDB-lite"/>
    </source>
</evidence>
<feature type="compositionally biased region" description="Basic residues" evidence="2">
    <location>
        <begin position="136"/>
        <end position="147"/>
    </location>
</feature>
<evidence type="ECO:0000313" key="4">
    <source>
        <dbReference type="Proteomes" id="UP000612055"/>
    </source>
</evidence>
<accession>A0A835YAB1</accession>
<keyword evidence="1" id="KW-0175">Coiled coil</keyword>
<keyword evidence="4" id="KW-1185">Reference proteome</keyword>
<sequence>MAEVLTKHFQDVNKGLEEVKQQVKSNTATLEALKDGLSKMSNSVSQLEAKQHNSASAINEKLRKVPNGNGDLPDIATPETLSQLVVSGAEMMPGKKKVSRWSADDSLALILFYESGYQSEADASGDESTIEERQTKSARHRRLRVAR</sequence>
<organism evidence="3 4">
    <name type="scientific">Edaphochlamys debaryana</name>
    <dbReference type="NCBI Taxonomy" id="47281"/>
    <lineage>
        <taxon>Eukaryota</taxon>
        <taxon>Viridiplantae</taxon>
        <taxon>Chlorophyta</taxon>
        <taxon>core chlorophytes</taxon>
        <taxon>Chlorophyceae</taxon>
        <taxon>CS clade</taxon>
        <taxon>Chlamydomonadales</taxon>
        <taxon>Chlamydomonadales incertae sedis</taxon>
        <taxon>Edaphochlamys</taxon>
    </lineage>
</organism>
<dbReference type="AlphaFoldDB" id="A0A835YAB1"/>